<dbReference type="AlphaFoldDB" id="X0VIE0"/>
<feature type="transmembrane region" description="Helical" evidence="5">
    <location>
        <begin position="104"/>
        <end position="125"/>
    </location>
</feature>
<evidence type="ECO:0000256" key="2">
    <source>
        <dbReference type="ARBA" id="ARBA00022692"/>
    </source>
</evidence>
<dbReference type="GO" id="GO:0016020">
    <property type="term" value="C:membrane"/>
    <property type="evidence" value="ECO:0007669"/>
    <property type="project" value="UniProtKB-SubCell"/>
</dbReference>
<reference evidence="7" key="1">
    <citation type="journal article" date="2014" name="Front. Microbiol.">
        <title>High frequency of phylogenetically diverse reductive dehalogenase-homologous genes in deep subseafloor sedimentary metagenomes.</title>
        <authorList>
            <person name="Kawai M."/>
            <person name="Futagami T."/>
            <person name="Toyoda A."/>
            <person name="Takaki Y."/>
            <person name="Nishi S."/>
            <person name="Hori S."/>
            <person name="Arai W."/>
            <person name="Tsubouchi T."/>
            <person name="Morono Y."/>
            <person name="Uchiyama I."/>
            <person name="Ito T."/>
            <person name="Fujiyama A."/>
            <person name="Inagaki F."/>
            <person name="Takami H."/>
        </authorList>
    </citation>
    <scope>NUCLEOTIDE SEQUENCE</scope>
    <source>
        <strain evidence="7">Expedition CK06-06</strain>
    </source>
</reference>
<gene>
    <name evidence="7" type="ORF">S01H1_46992</name>
</gene>
<protein>
    <recommendedName>
        <fullName evidence="6">O-antigen ligase-related domain-containing protein</fullName>
    </recommendedName>
</protein>
<comment type="subcellular location">
    <subcellularLocation>
        <location evidence="1">Membrane</location>
        <topology evidence="1">Multi-pass membrane protein</topology>
    </subcellularLocation>
</comment>
<evidence type="ECO:0000256" key="4">
    <source>
        <dbReference type="ARBA" id="ARBA00023136"/>
    </source>
</evidence>
<feature type="transmembrane region" description="Helical" evidence="5">
    <location>
        <begin position="137"/>
        <end position="158"/>
    </location>
</feature>
<evidence type="ECO:0000259" key="6">
    <source>
        <dbReference type="Pfam" id="PF04932"/>
    </source>
</evidence>
<feature type="non-terminal residue" evidence="7">
    <location>
        <position position="1"/>
    </location>
</feature>
<organism evidence="7">
    <name type="scientific">marine sediment metagenome</name>
    <dbReference type="NCBI Taxonomy" id="412755"/>
    <lineage>
        <taxon>unclassified sequences</taxon>
        <taxon>metagenomes</taxon>
        <taxon>ecological metagenomes</taxon>
    </lineage>
</organism>
<dbReference type="EMBL" id="BARS01030109">
    <property type="protein sequence ID" value="GAG18015.1"/>
    <property type="molecule type" value="Genomic_DNA"/>
</dbReference>
<comment type="caution">
    <text evidence="7">The sequence shown here is derived from an EMBL/GenBank/DDBJ whole genome shotgun (WGS) entry which is preliminary data.</text>
</comment>
<evidence type="ECO:0000313" key="7">
    <source>
        <dbReference type="EMBL" id="GAG18015.1"/>
    </source>
</evidence>
<dbReference type="PANTHER" id="PTHR37422:SF13">
    <property type="entry name" value="LIPOPOLYSACCHARIDE BIOSYNTHESIS PROTEIN PA4999-RELATED"/>
    <property type="match status" value="1"/>
</dbReference>
<evidence type="ECO:0000256" key="1">
    <source>
        <dbReference type="ARBA" id="ARBA00004141"/>
    </source>
</evidence>
<feature type="transmembrane region" description="Helical" evidence="5">
    <location>
        <begin position="6"/>
        <end position="26"/>
    </location>
</feature>
<dbReference type="InterPro" id="IPR007016">
    <property type="entry name" value="O-antigen_ligase-rel_domated"/>
</dbReference>
<accession>X0VIE0</accession>
<keyword evidence="3 5" id="KW-1133">Transmembrane helix</keyword>
<proteinExistence type="predicted"/>
<evidence type="ECO:0000256" key="3">
    <source>
        <dbReference type="ARBA" id="ARBA00022989"/>
    </source>
</evidence>
<evidence type="ECO:0000256" key="5">
    <source>
        <dbReference type="SAM" id="Phobius"/>
    </source>
</evidence>
<name>X0VIE0_9ZZZZ</name>
<dbReference type="InterPro" id="IPR051533">
    <property type="entry name" value="WaaL-like"/>
</dbReference>
<feature type="domain" description="O-antigen ligase-related" evidence="6">
    <location>
        <begin position="6"/>
        <end position="120"/>
    </location>
</feature>
<sequence>YRIFNWRGLLIMTMTGLMLLSSAYVFSSPVHERINEIYNGYHQHQQGKSFNPIGIRLVMLKNGLHLASKKPFLGYGVGGIQTMYGALPKDSALLTKIKYVEITYLNIALQLGIVGLMLFAYFFWSTLKTSRSLDPEAAFVVQACILLYLIGAVANPWFHTISMKHFLSLMLLCNFGLRQPQLARSALFQPQTVTTI</sequence>
<keyword evidence="4 5" id="KW-0472">Membrane</keyword>
<keyword evidence="2 5" id="KW-0812">Transmembrane</keyword>
<dbReference type="Pfam" id="PF04932">
    <property type="entry name" value="Wzy_C"/>
    <property type="match status" value="1"/>
</dbReference>
<dbReference type="PANTHER" id="PTHR37422">
    <property type="entry name" value="TEICHURONIC ACID BIOSYNTHESIS PROTEIN TUAE"/>
    <property type="match status" value="1"/>
</dbReference>